<accession>A0AAN9V4P3</accession>
<dbReference type="InterPro" id="IPR020471">
    <property type="entry name" value="AKR"/>
</dbReference>
<evidence type="ECO:0000256" key="5">
    <source>
        <dbReference type="PIRSR" id="PIRSR000097-2"/>
    </source>
</evidence>
<dbReference type="PROSITE" id="PS00063">
    <property type="entry name" value="ALDOKETO_REDUCTASE_3"/>
    <property type="match status" value="1"/>
</dbReference>
<evidence type="ECO:0000256" key="3">
    <source>
        <dbReference type="ARBA" id="ARBA00023002"/>
    </source>
</evidence>
<evidence type="ECO:0000259" key="7">
    <source>
        <dbReference type="Pfam" id="PF00248"/>
    </source>
</evidence>
<feature type="binding site" evidence="5">
    <location>
        <position position="112"/>
    </location>
    <ligand>
        <name>substrate</name>
    </ligand>
</feature>
<dbReference type="InterPro" id="IPR018170">
    <property type="entry name" value="Aldo/ket_reductase_CS"/>
</dbReference>
<name>A0AAN9V4P3_9ORTH</name>
<dbReference type="InterPro" id="IPR036812">
    <property type="entry name" value="NAD(P)_OxRdtase_dom_sf"/>
</dbReference>
<comment type="caution">
    <text evidence="8">The sequence shown here is derived from an EMBL/GenBank/DDBJ whole genome shotgun (WGS) entry which is preliminary data.</text>
</comment>
<evidence type="ECO:0000313" key="8">
    <source>
        <dbReference type="EMBL" id="KAK7790365.1"/>
    </source>
</evidence>
<evidence type="ECO:0000313" key="9">
    <source>
        <dbReference type="EMBL" id="KAK7866538.1"/>
    </source>
</evidence>
<comment type="similarity">
    <text evidence="1">Belongs to the aldo/keto reductase family.</text>
</comment>
<evidence type="ECO:0000256" key="6">
    <source>
        <dbReference type="PIRSR" id="PIRSR000097-3"/>
    </source>
</evidence>
<keyword evidence="3" id="KW-0560">Oxidoreductase</keyword>
<sequence length="332" mass="37195">MALKDVVFYNGQKMPIVGLGTWQSSVEEVVGAVDAALEAGYRHIDTAYMYQNEAAIGKALKKWLDSGRLKREDLFIVTKLPAIGNRKESVEKYLKRSLAALQLDYVDLYLIHHPVGFLERGEELWPTDASGKFLHDKNTDHVSLWKGMEAQVDAGRARSIGLSNFNSSQIKRIVKSARIQPANLQVELQLYFQQRELAAFCNALDITVCAYSPIGSPGSAEFVKKLAKDSDSVPNLKPLTDPVVEKIAKKHKKTAAQVLLRHIMQKGIVVIPKSINPARIKQNFDVFDFELSAEEMQELNALDRGKAGRMFDNRTLGTMFADHPEEPYSADY</sequence>
<evidence type="ECO:0000256" key="1">
    <source>
        <dbReference type="ARBA" id="ARBA00007905"/>
    </source>
</evidence>
<dbReference type="AlphaFoldDB" id="A0AAN9V4P3"/>
<dbReference type="PROSITE" id="PS00062">
    <property type="entry name" value="ALDOKETO_REDUCTASE_2"/>
    <property type="match status" value="1"/>
</dbReference>
<evidence type="ECO:0000256" key="2">
    <source>
        <dbReference type="ARBA" id="ARBA00022857"/>
    </source>
</evidence>
<dbReference type="GO" id="GO:0016491">
    <property type="term" value="F:oxidoreductase activity"/>
    <property type="evidence" value="ECO:0007669"/>
    <property type="project" value="UniProtKB-KW"/>
</dbReference>
<dbReference type="PRINTS" id="PR00069">
    <property type="entry name" value="ALDKETRDTASE"/>
</dbReference>
<protein>
    <recommendedName>
        <fullName evidence="7">NADP-dependent oxidoreductase domain-containing protein</fullName>
    </recommendedName>
</protein>
<feature type="active site" description="Proton donor" evidence="4">
    <location>
        <position position="50"/>
    </location>
</feature>
<proteinExistence type="inferred from homology"/>
<feature type="site" description="Lowers pKa of active site Tyr" evidence="6">
    <location>
        <position position="79"/>
    </location>
</feature>
<dbReference type="SUPFAM" id="SSF51430">
    <property type="entry name" value="NAD(P)-linked oxidoreductase"/>
    <property type="match status" value="1"/>
</dbReference>
<evidence type="ECO:0000256" key="4">
    <source>
        <dbReference type="PIRSR" id="PIRSR000097-1"/>
    </source>
</evidence>
<keyword evidence="10" id="KW-1185">Reference proteome</keyword>
<keyword evidence="2" id="KW-0521">NADP</keyword>
<gene>
    <name evidence="9" type="ORF">R5R35_002870</name>
    <name evidence="8" type="ORF">R5R35_004144</name>
</gene>
<dbReference type="EMBL" id="JAZDUA010000144">
    <property type="protein sequence ID" value="KAK7866538.1"/>
    <property type="molecule type" value="Genomic_DNA"/>
</dbReference>
<dbReference type="InterPro" id="IPR023210">
    <property type="entry name" value="NADP_OxRdtase_dom"/>
</dbReference>
<dbReference type="Proteomes" id="UP001378592">
    <property type="component" value="Unassembled WGS sequence"/>
</dbReference>
<dbReference type="Pfam" id="PF00248">
    <property type="entry name" value="Aldo_ket_red"/>
    <property type="match status" value="1"/>
</dbReference>
<dbReference type="PIRSF" id="PIRSF000097">
    <property type="entry name" value="AKR"/>
    <property type="match status" value="1"/>
</dbReference>
<dbReference type="FunFam" id="3.20.20.100:FF:000006">
    <property type="entry name" value="Aldo-keto reductase family 1 member A1"/>
    <property type="match status" value="1"/>
</dbReference>
<evidence type="ECO:0000313" key="10">
    <source>
        <dbReference type="Proteomes" id="UP001378592"/>
    </source>
</evidence>
<dbReference type="PANTHER" id="PTHR11732">
    <property type="entry name" value="ALDO/KETO REDUCTASE"/>
    <property type="match status" value="1"/>
</dbReference>
<dbReference type="Gene3D" id="3.20.20.100">
    <property type="entry name" value="NADP-dependent oxidoreductase domain"/>
    <property type="match status" value="1"/>
</dbReference>
<dbReference type="EMBL" id="JAZDUA010000634">
    <property type="protein sequence ID" value="KAK7790365.1"/>
    <property type="molecule type" value="Genomic_DNA"/>
</dbReference>
<reference evidence="8 10" key="1">
    <citation type="submission" date="2024-03" db="EMBL/GenBank/DDBJ databases">
        <title>The genome assembly and annotation of the cricket Gryllus longicercus Weissman &amp; Gray.</title>
        <authorList>
            <person name="Szrajer S."/>
            <person name="Gray D."/>
            <person name="Ylla G."/>
        </authorList>
    </citation>
    <scope>NUCLEOTIDE SEQUENCE [LARGE SCALE GENOMIC DNA]</scope>
    <source>
        <strain evidence="8">DAG 2021-001</strain>
        <tissue evidence="8">Whole body minus gut</tissue>
    </source>
</reference>
<dbReference type="PROSITE" id="PS00798">
    <property type="entry name" value="ALDOKETO_REDUCTASE_1"/>
    <property type="match status" value="1"/>
</dbReference>
<feature type="domain" description="NADP-dependent oxidoreductase" evidence="7">
    <location>
        <begin position="18"/>
        <end position="303"/>
    </location>
</feature>
<organism evidence="8 10">
    <name type="scientific">Gryllus longicercus</name>
    <dbReference type="NCBI Taxonomy" id="2509291"/>
    <lineage>
        <taxon>Eukaryota</taxon>
        <taxon>Metazoa</taxon>
        <taxon>Ecdysozoa</taxon>
        <taxon>Arthropoda</taxon>
        <taxon>Hexapoda</taxon>
        <taxon>Insecta</taxon>
        <taxon>Pterygota</taxon>
        <taxon>Neoptera</taxon>
        <taxon>Polyneoptera</taxon>
        <taxon>Orthoptera</taxon>
        <taxon>Ensifera</taxon>
        <taxon>Gryllidea</taxon>
        <taxon>Grylloidea</taxon>
        <taxon>Gryllidae</taxon>
        <taxon>Gryllinae</taxon>
        <taxon>Gryllus</taxon>
    </lineage>
</organism>